<dbReference type="AlphaFoldDB" id="A0A261XXU0"/>
<dbReference type="Gene3D" id="3.40.50.150">
    <property type="entry name" value="Vaccinia Virus protein VP39"/>
    <property type="match status" value="1"/>
</dbReference>
<dbReference type="CDD" id="cd02440">
    <property type="entry name" value="AdoMet_MTases"/>
    <property type="match status" value="1"/>
</dbReference>
<dbReference type="Pfam" id="PF05971">
    <property type="entry name" value="Methyltransf_10"/>
    <property type="match status" value="1"/>
</dbReference>
<dbReference type="Proteomes" id="UP000242875">
    <property type="component" value="Unassembled WGS sequence"/>
</dbReference>
<accession>A0A261XXU0</accession>
<keyword evidence="5" id="KW-1185">Reference proteome</keyword>
<dbReference type="OrthoDB" id="514248at2759"/>
<dbReference type="PANTHER" id="PTHR13393:SF0">
    <property type="entry name" value="RNA N6-ADENOSINE-METHYLTRANSFERASE METTL16"/>
    <property type="match status" value="1"/>
</dbReference>
<reference evidence="4 5" key="1">
    <citation type="journal article" date="2017" name="Mycologia">
        <title>Bifiguratus adelaidae, gen. et sp. nov., a new member of Mucoromycotina in endophytic and soil-dwelling habitats.</title>
        <authorList>
            <person name="Torres-Cruz T.J."/>
            <person name="Billingsley Tobias T.L."/>
            <person name="Almatruk M."/>
            <person name="Hesse C."/>
            <person name="Kuske C.R."/>
            <person name="Desiro A."/>
            <person name="Benucci G.M."/>
            <person name="Bonito G."/>
            <person name="Stajich J.E."/>
            <person name="Dunlap C."/>
            <person name="Arnold A.E."/>
            <person name="Porras-Alfaro A."/>
        </authorList>
    </citation>
    <scope>NUCLEOTIDE SEQUENCE [LARGE SCALE GENOMIC DNA]</scope>
    <source>
        <strain evidence="4 5">AZ0501</strain>
    </source>
</reference>
<dbReference type="SUPFAM" id="SSF53335">
    <property type="entry name" value="S-adenosyl-L-methionine-dependent methyltransferases"/>
    <property type="match status" value="1"/>
</dbReference>
<keyword evidence="1" id="KW-0489">Methyltransferase</keyword>
<organism evidence="4 5">
    <name type="scientific">Bifiguratus adelaidae</name>
    <dbReference type="NCBI Taxonomy" id="1938954"/>
    <lineage>
        <taxon>Eukaryota</taxon>
        <taxon>Fungi</taxon>
        <taxon>Fungi incertae sedis</taxon>
        <taxon>Mucoromycota</taxon>
        <taxon>Mucoromycotina</taxon>
        <taxon>Endogonomycetes</taxon>
        <taxon>Endogonales</taxon>
        <taxon>Endogonales incertae sedis</taxon>
        <taxon>Bifiguratus</taxon>
    </lineage>
</organism>
<evidence type="ECO:0000313" key="4">
    <source>
        <dbReference type="EMBL" id="OZJ03162.1"/>
    </source>
</evidence>
<keyword evidence="2" id="KW-0808">Transferase</keyword>
<dbReference type="InterPro" id="IPR010286">
    <property type="entry name" value="METTL16/RlmF"/>
</dbReference>
<evidence type="ECO:0000256" key="1">
    <source>
        <dbReference type="ARBA" id="ARBA00022603"/>
    </source>
</evidence>
<dbReference type="GO" id="GO:0008168">
    <property type="term" value="F:methyltransferase activity"/>
    <property type="evidence" value="ECO:0007669"/>
    <property type="project" value="UniProtKB-KW"/>
</dbReference>
<evidence type="ECO:0000313" key="5">
    <source>
        <dbReference type="Proteomes" id="UP000242875"/>
    </source>
</evidence>
<proteinExistence type="predicted"/>
<dbReference type="GO" id="GO:0070475">
    <property type="term" value="P:rRNA base methylation"/>
    <property type="evidence" value="ECO:0007669"/>
    <property type="project" value="TreeGrafter"/>
</dbReference>
<feature type="region of interest" description="Disordered" evidence="3">
    <location>
        <begin position="1"/>
        <end position="34"/>
    </location>
</feature>
<sequence length="443" mass="50396">MPRAKKRQKLSSDDGDTLLEPPDTLDQFESTQSDGARSFHDFDELAEVHDEFRSFVRKDASGRPYINFQDPKAVRALTYAILKKEFDLDLEIPLDTLCPPVPNRLNYIQLLHALLIDIGIPEGEPVWGIDIGTGASCIYPLLGCASYPNWHFLATDISKTSLQVASDNVKRNKLQNRIHLYQNNDPKITLPIKGAGEATRLSITRFDFCMCNPPFYISREQIQQAARSKALSPSAVCTGNDAEMITEGGEVGFITRMIHESKQYTDCVRWFTSMVGLKSTLMHLLDVLQQEKIGNYVIMDLKQGKTTRWVIGWSFSPDRPKIARREGSAPFLRKLNPQSNVVECHVSPEARNQLLDLLDTLQISYTTESDTKIQVTAHRDTWTRRARRGGTSTPSAETEPMTIRIEFKGDIMTMHWVHGMTRPMFLSFWQHVRQALERLHALM</sequence>
<comment type="caution">
    <text evidence="4">The sequence shown here is derived from an EMBL/GenBank/DDBJ whole genome shotgun (WGS) entry which is preliminary data.</text>
</comment>
<evidence type="ECO:0000256" key="2">
    <source>
        <dbReference type="ARBA" id="ARBA00022679"/>
    </source>
</evidence>
<evidence type="ECO:0000256" key="3">
    <source>
        <dbReference type="SAM" id="MobiDB-lite"/>
    </source>
</evidence>
<gene>
    <name evidence="4" type="ORF">BZG36_04064</name>
</gene>
<dbReference type="EMBL" id="MVBO01000100">
    <property type="protein sequence ID" value="OZJ03162.1"/>
    <property type="molecule type" value="Genomic_DNA"/>
</dbReference>
<name>A0A261XXU0_9FUNG</name>
<dbReference type="GO" id="GO:0005634">
    <property type="term" value="C:nucleus"/>
    <property type="evidence" value="ECO:0007669"/>
    <property type="project" value="TreeGrafter"/>
</dbReference>
<protein>
    <recommendedName>
        <fullName evidence="6">U6 small nuclear RNA (adenine-(43)-N(6))-methyltransferase</fullName>
    </recommendedName>
</protein>
<dbReference type="InterPro" id="IPR029063">
    <property type="entry name" value="SAM-dependent_MTases_sf"/>
</dbReference>
<dbReference type="PANTHER" id="PTHR13393">
    <property type="entry name" value="SAM-DEPENDENT METHYLTRANSFERASE"/>
    <property type="match status" value="1"/>
</dbReference>
<evidence type="ECO:0008006" key="6">
    <source>
        <dbReference type="Google" id="ProtNLM"/>
    </source>
</evidence>